<evidence type="ECO:0008006" key="3">
    <source>
        <dbReference type="Google" id="ProtNLM"/>
    </source>
</evidence>
<dbReference type="AlphaFoldDB" id="A0A0A9WMS2"/>
<dbReference type="PANTHER" id="PTHR37557:SF4">
    <property type="entry name" value="CCHC-TYPE DOMAIN-CONTAINING PROTEIN"/>
    <property type="match status" value="1"/>
</dbReference>
<dbReference type="EMBL" id="GBHO01034878">
    <property type="protein sequence ID" value="JAG08726.1"/>
    <property type="molecule type" value="Transcribed_RNA"/>
</dbReference>
<organism evidence="2">
    <name type="scientific">Lygus hesperus</name>
    <name type="common">Western plant bug</name>
    <dbReference type="NCBI Taxonomy" id="30085"/>
    <lineage>
        <taxon>Eukaryota</taxon>
        <taxon>Metazoa</taxon>
        <taxon>Ecdysozoa</taxon>
        <taxon>Arthropoda</taxon>
        <taxon>Hexapoda</taxon>
        <taxon>Insecta</taxon>
        <taxon>Pterygota</taxon>
        <taxon>Neoptera</taxon>
        <taxon>Paraneoptera</taxon>
        <taxon>Hemiptera</taxon>
        <taxon>Heteroptera</taxon>
        <taxon>Panheteroptera</taxon>
        <taxon>Cimicomorpha</taxon>
        <taxon>Miridae</taxon>
        <taxon>Mirini</taxon>
        <taxon>Lygus</taxon>
    </lineage>
</organism>
<evidence type="ECO:0000256" key="1">
    <source>
        <dbReference type="SAM" id="MobiDB-lite"/>
    </source>
</evidence>
<evidence type="ECO:0000313" key="2">
    <source>
        <dbReference type="EMBL" id="JAG08726.1"/>
    </source>
</evidence>
<feature type="non-terminal residue" evidence="2">
    <location>
        <position position="220"/>
    </location>
</feature>
<sequence>VETKKKALRRLDVAIRRSIRHSIRLPHDTPNAYIYAPTADGGLGMMELVETVPILRAARMRQARQALFGTEEEEVLTTREHRRKRRAQRWHQTADGRQMKQAREVKESTAWIRSDDGQVPQWRTMAAIKTQCNGIPTRTRMRRGRNGAVTCRLGCEERETANHIVQVCPSMRRARCRRHNSVCGLFSGYALRKGWRTMVETRIAIGQRIIMPDIVLVRDG</sequence>
<reference evidence="2" key="2">
    <citation type="submission" date="2014-07" db="EMBL/GenBank/DDBJ databases">
        <authorList>
            <person name="Hull J."/>
        </authorList>
    </citation>
    <scope>NUCLEOTIDE SEQUENCE</scope>
</reference>
<dbReference type="PANTHER" id="PTHR37557">
    <property type="entry name" value="115 KDA PROTEIN IN TYPE-1 RETROTRANSPOSABLE ELEMENT R1DM-LIKE PROTEIN-RELATED-RELATED"/>
    <property type="match status" value="1"/>
</dbReference>
<proteinExistence type="predicted"/>
<feature type="compositionally biased region" description="Basic residues" evidence="1">
    <location>
        <begin position="80"/>
        <end position="89"/>
    </location>
</feature>
<feature type="non-terminal residue" evidence="2">
    <location>
        <position position="1"/>
    </location>
</feature>
<feature type="compositionally biased region" description="Basic and acidic residues" evidence="1">
    <location>
        <begin position="92"/>
        <end position="107"/>
    </location>
</feature>
<protein>
    <recommendedName>
        <fullName evidence="3">Reverse transcriptase</fullName>
    </recommendedName>
</protein>
<reference evidence="2" key="1">
    <citation type="journal article" date="2014" name="PLoS ONE">
        <title>Transcriptome-Based Identification of ABC Transporters in the Western Tarnished Plant Bug Lygus hesperus.</title>
        <authorList>
            <person name="Hull J.J."/>
            <person name="Chaney K."/>
            <person name="Geib S.M."/>
            <person name="Fabrick J.A."/>
            <person name="Brent C.S."/>
            <person name="Walsh D."/>
            <person name="Lavine L.C."/>
        </authorList>
    </citation>
    <scope>NUCLEOTIDE SEQUENCE</scope>
</reference>
<name>A0A0A9WMS2_LYGHE</name>
<accession>A0A0A9WMS2</accession>
<gene>
    <name evidence="2" type="ORF">CM83_3180</name>
</gene>
<feature type="region of interest" description="Disordered" evidence="1">
    <location>
        <begin position="78"/>
        <end position="107"/>
    </location>
</feature>